<keyword evidence="2" id="KW-1133">Transmembrane helix</keyword>
<reference evidence="3 4" key="1">
    <citation type="submission" date="2017-06" db="EMBL/GenBank/DDBJ databases">
        <title>Global population genomics of the pathogenic fungus Cryptococcus neoformans var. grubii.</title>
        <authorList>
            <person name="Cuomo C."/>
            <person name="Litvintseva A."/>
            <person name="Chen Y."/>
            <person name="Young S."/>
            <person name="Zeng Q."/>
            <person name="Chapman S."/>
            <person name="Gujja S."/>
            <person name="Saif S."/>
            <person name="Birren B."/>
        </authorList>
    </citation>
    <scope>NUCLEOTIDE SEQUENCE [LARGE SCALE GENOMIC DNA]</scope>
    <source>
        <strain evidence="3 4">Tu259-1</strain>
    </source>
</reference>
<feature type="compositionally biased region" description="Basic residues" evidence="1">
    <location>
        <begin position="427"/>
        <end position="436"/>
    </location>
</feature>
<feature type="transmembrane region" description="Helical" evidence="2">
    <location>
        <begin position="254"/>
        <end position="274"/>
    </location>
</feature>
<evidence type="ECO:0000256" key="2">
    <source>
        <dbReference type="SAM" id="Phobius"/>
    </source>
</evidence>
<dbReference type="Proteomes" id="UP000199727">
    <property type="component" value="Unassembled WGS sequence"/>
</dbReference>
<comment type="caution">
    <text evidence="3">The sequence shown here is derived from an EMBL/GenBank/DDBJ whole genome shotgun (WGS) entry which is preliminary data.</text>
</comment>
<feature type="transmembrane region" description="Helical" evidence="2">
    <location>
        <begin position="221"/>
        <end position="242"/>
    </location>
</feature>
<feature type="transmembrane region" description="Helical" evidence="2">
    <location>
        <begin position="57"/>
        <end position="83"/>
    </location>
</feature>
<organism evidence="3 4">
    <name type="scientific">Cryptococcus neoformans Tu259-1</name>
    <dbReference type="NCBI Taxonomy" id="1230072"/>
    <lineage>
        <taxon>Eukaryota</taxon>
        <taxon>Fungi</taxon>
        <taxon>Dikarya</taxon>
        <taxon>Basidiomycota</taxon>
        <taxon>Agaricomycotina</taxon>
        <taxon>Tremellomycetes</taxon>
        <taxon>Tremellales</taxon>
        <taxon>Cryptococcaceae</taxon>
        <taxon>Cryptococcus</taxon>
        <taxon>Cryptococcus neoformans species complex</taxon>
    </lineage>
</organism>
<evidence type="ECO:0000256" key="1">
    <source>
        <dbReference type="SAM" id="MobiDB-lite"/>
    </source>
</evidence>
<proteinExistence type="predicted"/>
<accession>A0A854Q7L4</accession>
<dbReference type="OrthoDB" id="2564765at2759"/>
<evidence type="ECO:0000313" key="3">
    <source>
        <dbReference type="EMBL" id="OXG13699.1"/>
    </source>
</evidence>
<gene>
    <name evidence="3" type="ORF">C361_05839</name>
</gene>
<evidence type="ECO:0000313" key="4">
    <source>
        <dbReference type="Proteomes" id="UP000199727"/>
    </source>
</evidence>
<feature type="transmembrane region" description="Helical" evidence="2">
    <location>
        <begin position="22"/>
        <end position="45"/>
    </location>
</feature>
<keyword evidence="2" id="KW-0472">Membrane</keyword>
<feature type="transmembrane region" description="Helical" evidence="2">
    <location>
        <begin position="103"/>
        <end position="122"/>
    </location>
</feature>
<sequence length="457" mass="49727">MASDEAYLNLLLWQALSSTPNYLLWCSVLGLVFQCILLGILISQARRYLEVYSLRDPVPLVLVVVTGLGAVIAVLAIACIQIHRLISESDDYLTVSAVDNISNLVIFGIAGALGGAGLIHAICKVWKISGATRFYVCGPLALGVLASWGLVLSALVHGASIPEITVINFDYVDVWMKKQAILYKCWAGLLAGMYLTTWCSRNYFLVRQCKQFGEQKGLSRMLLWMVAESMLPVSIVALVFLIQLCVYTPSLGNIGRTIMQCLPALSLISILNPLTYRHRLQSIIDTQSNVGLKPSDTGGPGEFGLISNRLAGLSSAFKSFSYKKRQKDEEERSVRVITVDSYVFENVSSQPPSHNFSNGYGDLSPVASPTPTLLPDSSSVVLAPTVPFDPYEFVGQLPQKDSQSPRTFVAPSFKSAVPSGKSIARTKSQKSSKKPRGGPILDPTGWPELFGPKEEAS</sequence>
<feature type="transmembrane region" description="Helical" evidence="2">
    <location>
        <begin position="181"/>
        <end position="200"/>
    </location>
</feature>
<dbReference type="EMBL" id="AMKT01000078">
    <property type="protein sequence ID" value="OXG13699.1"/>
    <property type="molecule type" value="Genomic_DNA"/>
</dbReference>
<name>A0A854Q7L4_CRYNE</name>
<protein>
    <submittedName>
        <fullName evidence="3">Uncharacterized protein</fullName>
    </submittedName>
</protein>
<keyword evidence="2" id="KW-0812">Transmembrane</keyword>
<dbReference type="AlphaFoldDB" id="A0A854Q7L4"/>
<feature type="transmembrane region" description="Helical" evidence="2">
    <location>
        <begin position="134"/>
        <end position="161"/>
    </location>
</feature>
<feature type="region of interest" description="Disordered" evidence="1">
    <location>
        <begin position="396"/>
        <end position="457"/>
    </location>
</feature>